<dbReference type="GO" id="GO:0006364">
    <property type="term" value="P:rRNA processing"/>
    <property type="evidence" value="ECO:0007669"/>
    <property type="project" value="TreeGrafter"/>
</dbReference>
<comment type="caution">
    <text evidence="4">The sequence shown here is derived from an EMBL/GenBank/DDBJ whole genome shotgun (WGS) entry which is preliminary data.</text>
</comment>
<comment type="similarity">
    <text evidence="1">Belongs to the RRP7 family.</text>
</comment>
<feature type="region of interest" description="Disordered" evidence="2">
    <location>
        <begin position="30"/>
        <end position="53"/>
    </location>
</feature>
<dbReference type="InterPro" id="IPR012677">
    <property type="entry name" value="Nucleotide-bd_a/b_plait_sf"/>
</dbReference>
<evidence type="ECO:0000313" key="4">
    <source>
        <dbReference type="EMBL" id="GMM49284.1"/>
    </source>
</evidence>
<keyword evidence="5" id="KW-1185">Reference proteome</keyword>
<dbReference type="Gene3D" id="3.30.70.330">
    <property type="match status" value="1"/>
</dbReference>
<dbReference type="SUPFAM" id="SSF54928">
    <property type="entry name" value="RNA-binding domain, RBD"/>
    <property type="match status" value="1"/>
</dbReference>
<gene>
    <name evidence="4" type="ORF">DASB73_002420</name>
</gene>
<dbReference type="GO" id="GO:0034456">
    <property type="term" value="C:UTP-C complex"/>
    <property type="evidence" value="ECO:0007669"/>
    <property type="project" value="TreeGrafter"/>
</dbReference>
<dbReference type="PANTHER" id="PTHR13191:SF0">
    <property type="entry name" value="RIBOSOMAL RNA-PROCESSING PROTEIN 7 HOMOLOG A-RELATED"/>
    <property type="match status" value="1"/>
</dbReference>
<evidence type="ECO:0000256" key="2">
    <source>
        <dbReference type="SAM" id="MobiDB-lite"/>
    </source>
</evidence>
<organism evidence="4 5">
    <name type="scientific">Starmerella bacillaris</name>
    <name type="common">Yeast</name>
    <name type="synonym">Candida zemplinina</name>
    <dbReference type="NCBI Taxonomy" id="1247836"/>
    <lineage>
        <taxon>Eukaryota</taxon>
        <taxon>Fungi</taxon>
        <taxon>Dikarya</taxon>
        <taxon>Ascomycota</taxon>
        <taxon>Saccharomycotina</taxon>
        <taxon>Dipodascomycetes</taxon>
        <taxon>Dipodascales</taxon>
        <taxon>Trichomonascaceae</taxon>
        <taxon>Starmerella</taxon>
    </lineage>
</organism>
<evidence type="ECO:0000259" key="3">
    <source>
        <dbReference type="Pfam" id="PF12923"/>
    </source>
</evidence>
<evidence type="ECO:0000256" key="1">
    <source>
        <dbReference type="ARBA" id="ARBA00006110"/>
    </source>
</evidence>
<dbReference type="InterPro" id="IPR035979">
    <property type="entry name" value="RBD_domain_sf"/>
</dbReference>
<proteinExistence type="inferred from homology"/>
<protein>
    <recommendedName>
        <fullName evidence="3">Ribosomal RNA-processing protein 7 C-terminal domain-containing protein</fullName>
    </recommendedName>
</protein>
<feature type="domain" description="Ribosomal RNA-processing protein 7 C-terminal" evidence="3">
    <location>
        <begin position="147"/>
        <end position="261"/>
    </location>
</feature>
<dbReference type="InterPro" id="IPR024326">
    <property type="entry name" value="RRP7_C"/>
</dbReference>
<dbReference type="EMBL" id="BTGC01000001">
    <property type="protein sequence ID" value="GMM49284.1"/>
    <property type="molecule type" value="Genomic_DNA"/>
</dbReference>
<dbReference type="Gene3D" id="6.10.250.1770">
    <property type="match status" value="1"/>
</dbReference>
<dbReference type="GO" id="GO:0032545">
    <property type="term" value="C:CURI complex"/>
    <property type="evidence" value="ECO:0007669"/>
    <property type="project" value="TreeGrafter"/>
</dbReference>
<accession>A0AAV5RCI9</accession>
<evidence type="ECO:0000313" key="5">
    <source>
        <dbReference type="Proteomes" id="UP001362899"/>
    </source>
</evidence>
<dbReference type="CDD" id="cd12932">
    <property type="entry name" value="RRP7_like"/>
    <property type="match status" value="1"/>
</dbReference>
<dbReference type="Proteomes" id="UP001362899">
    <property type="component" value="Unassembled WGS sequence"/>
</dbReference>
<name>A0AAV5RCI9_STABA</name>
<feature type="compositionally biased region" description="Acidic residues" evidence="2">
    <location>
        <begin position="38"/>
        <end position="48"/>
    </location>
</feature>
<dbReference type="GO" id="GO:0003676">
    <property type="term" value="F:nucleic acid binding"/>
    <property type="evidence" value="ECO:0007669"/>
    <property type="project" value="InterPro"/>
</dbReference>
<dbReference type="Pfam" id="PF12923">
    <property type="entry name" value="RRP7"/>
    <property type="match status" value="1"/>
</dbReference>
<reference evidence="4 5" key="1">
    <citation type="journal article" date="2023" name="Elife">
        <title>Identification of key yeast species and microbe-microbe interactions impacting larval growth of Drosophila in the wild.</title>
        <authorList>
            <person name="Mure A."/>
            <person name="Sugiura Y."/>
            <person name="Maeda R."/>
            <person name="Honda K."/>
            <person name="Sakurai N."/>
            <person name="Takahashi Y."/>
            <person name="Watada M."/>
            <person name="Katoh T."/>
            <person name="Gotoh A."/>
            <person name="Gotoh Y."/>
            <person name="Taniguchi I."/>
            <person name="Nakamura K."/>
            <person name="Hayashi T."/>
            <person name="Katayama T."/>
            <person name="Uemura T."/>
            <person name="Hattori Y."/>
        </authorList>
    </citation>
    <scope>NUCLEOTIDE SEQUENCE [LARGE SCALE GENOMIC DNA]</scope>
    <source>
        <strain evidence="4 5">SB-73</strain>
    </source>
</reference>
<sequence length="261" mass="29813">MTDYIPVPLNVGPNTVHTIYVRKHVDYATKNSKGNSDSDSDSDSDSNSDSDSSRSAVFMMNLPIDITDDNVKDLCEAFGNVHLIEFERLGTRHGLVILADDASVSRFLSKAKKLNTTKDGKSKSKKAIVFQQYGPKGVEGYIAKHYSKFPSEQELAKKADEYMELLAERERIEAEEAMEASTKVDEDGFQLVVYKNRKRLADIPPPVVEAPKKKKTMEKDDFYKFQLRANRKQEMTDLLQRFQEDKAKIEELKKKKKFKPF</sequence>
<dbReference type="AlphaFoldDB" id="A0AAV5RCI9"/>
<dbReference type="GO" id="GO:0000028">
    <property type="term" value="P:ribosomal small subunit assembly"/>
    <property type="evidence" value="ECO:0007669"/>
    <property type="project" value="TreeGrafter"/>
</dbReference>
<dbReference type="PANTHER" id="PTHR13191">
    <property type="entry name" value="RIBOSOMAL RNA PROCESSING PROTEIN 7-RELATED"/>
    <property type="match status" value="1"/>
</dbReference>
<dbReference type="InterPro" id="IPR040446">
    <property type="entry name" value="RRP7"/>
</dbReference>